<protein>
    <submittedName>
        <fullName evidence="1">Uncharacterized protein</fullName>
    </submittedName>
</protein>
<name>A0ABU6U7Z7_9FABA</name>
<sequence length="95" mass="10417">MTKVMLGKKVKSDVVKKNKSCRYQPKDGYSMCGHFVGRTSHTMDGAISLFPLRSKVEEIVTNVAVNQLSGACPPCAAQRLVTQECKPSLHLNPPE</sequence>
<proteinExistence type="predicted"/>
<evidence type="ECO:0000313" key="2">
    <source>
        <dbReference type="Proteomes" id="UP001341840"/>
    </source>
</evidence>
<reference evidence="1 2" key="1">
    <citation type="journal article" date="2023" name="Plants (Basel)">
        <title>Bridging the Gap: Combining Genomics and Transcriptomics Approaches to Understand Stylosanthes scabra, an Orphan Legume from the Brazilian Caatinga.</title>
        <authorList>
            <person name="Ferreira-Neto J.R.C."/>
            <person name="da Silva M.D."/>
            <person name="Binneck E."/>
            <person name="de Melo N.F."/>
            <person name="da Silva R.H."/>
            <person name="de Melo A.L.T.M."/>
            <person name="Pandolfi V."/>
            <person name="Bustamante F.O."/>
            <person name="Brasileiro-Vidal A.C."/>
            <person name="Benko-Iseppon A.M."/>
        </authorList>
    </citation>
    <scope>NUCLEOTIDE SEQUENCE [LARGE SCALE GENOMIC DNA]</scope>
    <source>
        <tissue evidence="1">Leaves</tissue>
    </source>
</reference>
<keyword evidence="2" id="KW-1185">Reference proteome</keyword>
<accession>A0ABU6U7Z7</accession>
<comment type="caution">
    <text evidence="1">The sequence shown here is derived from an EMBL/GenBank/DDBJ whole genome shotgun (WGS) entry which is preliminary data.</text>
</comment>
<dbReference type="Proteomes" id="UP001341840">
    <property type="component" value="Unassembled WGS sequence"/>
</dbReference>
<organism evidence="1 2">
    <name type="scientific">Stylosanthes scabra</name>
    <dbReference type="NCBI Taxonomy" id="79078"/>
    <lineage>
        <taxon>Eukaryota</taxon>
        <taxon>Viridiplantae</taxon>
        <taxon>Streptophyta</taxon>
        <taxon>Embryophyta</taxon>
        <taxon>Tracheophyta</taxon>
        <taxon>Spermatophyta</taxon>
        <taxon>Magnoliopsida</taxon>
        <taxon>eudicotyledons</taxon>
        <taxon>Gunneridae</taxon>
        <taxon>Pentapetalae</taxon>
        <taxon>rosids</taxon>
        <taxon>fabids</taxon>
        <taxon>Fabales</taxon>
        <taxon>Fabaceae</taxon>
        <taxon>Papilionoideae</taxon>
        <taxon>50 kb inversion clade</taxon>
        <taxon>dalbergioids sensu lato</taxon>
        <taxon>Dalbergieae</taxon>
        <taxon>Pterocarpus clade</taxon>
        <taxon>Stylosanthes</taxon>
    </lineage>
</organism>
<evidence type="ECO:0000313" key="1">
    <source>
        <dbReference type="EMBL" id="MED6156281.1"/>
    </source>
</evidence>
<dbReference type="EMBL" id="JASCZI010120862">
    <property type="protein sequence ID" value="MED6156281.1"/>
    <property type="molecule type" value="Genomic_DNA"/>
</dbReference>
<gene>
    <name evidence="1" type="ORF">PIB30_013087</name>
</gene>